<keyword evidence="2" id="KW-1185">Reference proteome</keyword>
<protein>
    <submittedName>
        <fullName evidence="1">ABC transporter ATP-binding protein</fullName>
    </submittedName>
</protein>
<evidence type="ECO:0000313" key="2">
    <source>
        <dbReference type="Proteomes" id="UP001377168"/>
    </source>
</evidence>
<name>A0ACC6PMG1_9ACTN</name>
<gene>
    <name evidence="1" type="ORF">WKI67_01335</name>
</gene>
<keyword evidence="1" id="KW-0547">Nucleotide-binding</keyword>
<dbReference type="Proteomes" id="UP001377168">
    <property type="component" value="Unassembled WGS sequence"/>
</dbReference>
<sequence length="228" mass="24912">MIDVESVSARFGGRTALTEACFAADDGELICLTGHHGSGKTTLLRLLAGLAKPTTGQVRIDGHAATDHAARSVCGFAQEEPALYGFLTVREHLAYDCALHGIRLQPILERLQDTLLEGRHDLLVRDLSPGMRKQLGLLAATLHDPTLVLLDEPTKGLDATAVSDLRTTLRGWRAQRKTVIVCTQNPAWVTDLANRLVILRDGHIMHDVRVADETVTTALLRLDPHQQI</sequence>
<keyword evidence="1" id="KW-0067">ATP-binding</keyword>
<reference evidence="1" key="1">
    <citation type="submission" date="2024-03" db="EMBL/GenBank/DDBJ databases">
        <title>Novel Streptomyces species of biotechnological and ecological value are a feature of Machair soil.</title>
        <authorList>
            <person name="Prole J.R."/>
            <person name="Goodfellow M."/>
            <person name="Allenby N."/>
            <person name="Ward A.C."/>
        </authorList>
    </citation>
    <scope>NUCLEOTIDE SEQUENCE</scope>
    <source>
        <strain evidence="1">MS2.AVA.5</strain>
    </source>
</reference>
<organism evidence="1 2">
    <name type="scientific">Streptomyces achmelvichensis</name>
    <dbReference type="NCBI Taxonomy" id="3134111"/>
    <lineage>
        <taxon>Bacteria</taxon>
        <taxon>Bacillati</taxon>
        <taxon>Actinomycetota</taxon>
        <taxon>Actinomycetes</taxon>
        <taxon>Kitasatosporales</taxon>
        <taxon>Streptomycetaceae</taxon>
        <taxon>Streptomyces</taxon>
    </lineage>
</organism>
<comment type="caution">
    <text evidence="1">The sequence shown here is derived from an EMBL/GenBank/DDBJ whole genome shotgun (WGS) entry which is preliminary data.</text>
</comment>
<proteinExistence type="predicted"/>
<dbReference type="EMBL" id="JBBKAJ010000005">
    <property type="protein sequence ID" value="MEJ8632127.1"/>
    <property type="molecule type" value="Genomic_DNA"/>
</dbReference>
<evidence type="ECO:0000313" key="1">
    <source>
        <dbReference type="EMBL" id="MEJ8632127.1"/>
    </source>
</evidence>
<accession>A0ACC6PMG1</accession>